<dbReference type="Proteomes" id="UP000518266">
    <property type="component" value="Unassembled WGS sequence"/>
</dbReference>
<dbReference type="SUPFAM" id="SSF50630">
    <property type="entry name" value="Acid proteases"/>
    <property type="match status" value="1"/>
</dbReference>
<feature type="transmembrane region" description="Helical" evidence="13">
    <location>
        <begin position="434"/>
        <end position="459"/>
    </location>
</feature>
<dbReference type="PANTHER" id="PTHR47965">
    <property type="entry name" value="ASPARTYL PROTEASE-RELATED"/>
    <property type="match status" value="1"/>
</dbReference>
<keyword evidence="11" id="KW-1015">Disulfide bond</keyword>
<dbReference type="GO" id="GO:0005886">
    <property type="term" value="C:plasma membrane"/>
    <property type="evidence" value="ECO:0007669"/>
    <property type="project" value="TreeGrafter"/>
</dbReference>
<comment type="similarity">
    <text evidence="2 12">Belongs to the peptidase A1 family.</text>
</comment>
<evidence type="ECO:0000256" key="10">
    <source>
        <dbReference type="ARBA" id="ARBA00023145"/>
    </source>
</evidence>
<dbReference type="PRINTS" id="PR01816">
    <property type="entry name" value="BACE1"/>
</dbReference>
<evidence type="ECO:0000256" key="5">
    <source>
        <dbReference type="ARBA" id="ARBA00022729"/>
    </source>
</evidence>
<organism evidence="15 16">
    <name type="scientific">Dissostichus mawsoni</name>
    <name type="common">Antarctic cod</name>
    <dbReference type="NCBI Taxonomy" id="36200"/>
    <lineage>
        <taxon>Eukaryota</taxon>
        <taxon>Metazoa</taxon>
        <taxon>Chordata</taxon>
        <taxon>Craniata</taxon>
        <taxon>Vertebrata</taxon>
        <taxon>Euteleostomi</taxon>
        <taxon>Actinopterygii</taxon>
        <taxon>Neopterygii</taxon>
        <taxon>Teleostei</taxon>
        <taxon>Neoteleostei</taxon>
        <taxon>Acanthomorphata</taxon>
        <taxon>Eupercaria</taxon>
        <taxon>Perciformes</taxon>
        <taxon>Notothenioidei</taxon>
        <taxon>Nototheniidae</taxon>
        <taxon>Dissostichus</taxon>
    </lineage>
</organism>
<comment type="subcellular location">
    <subcellularLocation>
        <location evidence="1">Membrane</location>
        <topology evidence="1">Single-pass type I membrane protein</topology>
    </subcellularLocation>
</comment>
<evidence type="ECO:0000256" key="7">
    <source>
        <dbReference type="ARBA" id="ARBA00022801"/>
    </source>
</evidence>
<dbReference type="GO" id="GO:0005768">
    <property type="term" value="C:endosome"/>
    <property type="evidence" value="ECO:0007669"/>
    <property type="project" value="TreeGrafter"/>
</dbReference>
<dbReference type="GO" id="GO:0006509">
    <property type="term" value="P:membrane protein ectodomain proteolysis"/>
    <property type="evidence" value="ECO:0007669"/>
    <property type="project" value="TreeGrafter"/>
</dbReference>
<dbReference type="OrthoDB" id="2747330at2759"/>
<keyword evidence="10" id="KW-0865">Zymogen</keyword>
<feature type="domain" description="Peptidase A1" evidence="14">
    <location>
        <begin position="57"/>
        <end position="414"/>
    </location>
</feature>
<evidence type="ECO:0000256" key="4">
    <source>
        <dbReference type="ARBA" id="ARBA00022692"/>
    </source>
</evidence>
<protein>
    <recommendedName>
        <fullName evidence="14">Peptidase A1 domain-containing protein</fullName>
    </recommendedName>
</protein>
<dbReference type="PANTHER" id="PTHR47965:SF40">
    <property type="entry name" value="BETA-SECRETASE 2"/>
    <property type="match status" value="1"/>
</dbReference>
<name>A0A7J5YG59_DISMA</name>
<dbReference type="PRINTS" id="PR01815">
    <property type="entry name" value="BACEFAMILY"/>
</dbReference>
<keyword evidence="16" id="KW-1185">Reference proteome</keyword>
<sequence>MAYSTFISILAFSLYFGVSKCYFAIPMKIYPGKLNVSSELSRRVVLTVDGTDGTGLSLASDPSGTVDFLDMVNILVDTGSSNFAVAAASHPFITHYFNTALSSTYQSVGRTVGVRYTQGNWEGELGIDRVSIPNGPNGSFIINIAAILSSEGFFLPGINWQGILGLAYPMLARPDSSVEPFFDSLVQQLGIPDIFSLQMCGAGLSASSTADPIGGSLIIGGAEPALYQGSVWYTPIVEEWYYQVEVLKLEVGDQNLDLDCREEPVELNCSYTALLRLFQYNMDKAIVDSGTTLLRLPANVFNAVVDAITRTSLIQDFSSGFWDGSKYACWLKGETPWRFFPKLSIYLRATNTSQSFRITILPQLYIQPITDVDGTLDCFRFGLSSSANGLVIGATVMEGFYVVFDRAQRRVGFALSNCADVAANCSVGPQKEPLLWMISYALMAVCAVILVVLLLLLVLPCRCRARSGEITDESSLVRHRIK</sequence>
<evidence type="ECO:0000313" key="15">
    <source>
        <dbReference type="EMBL" id="KAF3847991.1"/>
    </source>
</evidence>
<evidence type="ECO:0000256" key="13">
    <source>
        <dbReference type="SAM" id="Phobius"/>
    </source>
</evidence>
<gene>
    <name evidence="15" type="ORF">F7725_021019</name>
</gene>
<keyword evidence="8 13" id="KW-1133">Transmembrane helix</keyword>
<dbReference type="FunFam" id="2.40.70.10:FF:000003">
    <property type="entry name" value="Beta-secretase 1"/>
    <property type="match status" value="1"/>
</dbReference>
<evidence type="ECO:0000256" key="9">
    <source>
        <dbReference type="ARBA" id="ARBA00023136"/>
    </source>
</evidence>
<dbReference type="GO" id="GO:0004190">
    <property type="term" value="F:aspartic-type endopeptidase activity"/>
    <property type="evidence" value="ECO:0007669"/>
    <property type="project" value="UniProtKB-KW"/>
</dbReference>
<reference evidence="15 16" key="1">
    <citation type="submission" date="2020-03" db="EMBL/GenBank/DDBJ databases">
        <title>Dissostichus mawsoni Genome sequencing and assembly.</title>
        <authorList>
            <person name="Park H."/>
        </authorList>
    </citation>
    <scope>NUCLEOTIDE SEQUENCE [LARGE SCALE GENOMIC DNA]</scope>
    <source>
        <strain evidence="15">DM0001</strain>
        <tissue evidence="15">Muscle</tissue>
    </source>
</reference>
<keyword evidence="7 12" id="KW-0378">Hydrolase</keyword>
<proteinExistence type="inferred from homology"/>
<dbReference type="InterPro" id="IPR021109">
    <property type="entry name" value="Peptidase_aspartic_dom_sf"/>
</dbReference>
<dbReference type="InterPro" id="IPR001969">
    <property type="entry name" value="Aspartic_peptidase_AS"/>
</dbReference>
<dbReference type="InterPro" id="IPR009119">
    <property type="entry name" value="BACE"/>
</dbReference>
<dbReference type="AlphaFoldDB" id="A0A7J5YG59"/>
<keyword evidence="6 12" id="KW-0064">Aspartyl protease</keyword>
<evidence type="ECO:0000256" key="12">
    <source>
        <dbReference type="RuleBase" id="RU000454"/>
    </source>
</evidence>
<evidence type="ECO:0000313" key="16">
    <source>
        <dbReference type="Proteomes" id="UP000518266"/>
    </source>
</evidence>
<dbReference type="FunFam" id="2.40.70.10:FF:000007">
    <property type="entry name" value="Beta-secretase 1"/>
    <property type="match status" value="1"/>
</dbReference>
<evidence type="ECO:0000259" key="14">
    <source>
        <dbReference type="PROSITE" id="PS51767"/>
    </source>
</evidence>
<dbReference type="PROSITE" id="PS51767">
    <property type="entry name" value="PEPTIDASE_A1"/>
    <property type="match status" value="1"/>
</dbReference>
<dbReference type="InterPro" id="IPR001461">
    <property type="entry name" value="Aspartic_peptidase_A1"/>
</dbReference>
<evidence type="ECO:0000256" key="6">
    <source>
        <dbReference type="ARBA" id="ARBA00022750"/>
    </source>
</evidence>
<dbReference type="GO" id="GO:0005802">
    <property type="term" value="C:trans-Golgi network"/>
    <property type="evidence" value="ECO:0007669"/>
    <property type="project" value="TreeGrafter"/>
</dbReference>
<dbReference type="InterPro" id="IPR033121">
    <property type="entry name" value="PEPTIDASE_A1"/>
</dbReference>
<evidence type="ECO:0000256" key="2">
    <source>
        <dbReference type="ARBA" id="ARBA00007447"/>
    </source>
</evidence>
<dbReference type="Gene3D" id="2.40.70.10">
    <property type="entry name" value="Acid Proteases"/>
    <property type="match status" value="2"/>
</dbReference>
<accession>A0A7J5YG59</accession>
<dbReference type="PRINTS" id="PR00792">
    <property type="entry name" value="PEPSIN"/>
</dbReference>
<dbReference type="PROSITE" id="PS00141">
    <property type="entry name" value="ASP_PROTEASE"/>
    <property type="match status" value="2"/>
</dbReference>
<keyword evidence="3 12" id="KW-0645">Protease</keyword>
<evidence type="ECO:0000256" key="8">
    <source>
        <dbReference type="ARBA" id="ARBA00022989"/>
    </source>
</evidence>
<dbReference type="GO" id="GO:0050435">
    <property type="term" value="P:amyloid-beta metabolic process"/>
    <property type="evidence" value="ECO:0007669"/>
    <property type="project" value="TreeGrafter"/>
</dbReference>
<dbReference type="EMBL" id="JAAKFY010000013">
    <property type="protein sequence ID" value="KAF3847991.1"/>
    <property type="molecule type" value="Genomic_DNA"/>
</dbReference>
<dbReference type="Pfam" id="PF00026">
    <property type="entry name" value="Asp"/>
    <property type="match status" value="1"/>
</dbReference>
<comment type="caution">
    <text evidence="15">The sequence shown here is derived from an EMBL/GenBank/DDBJ whole genome shotgun (WGS) entry which is preliminary data.</text>
</comment>
<evidence type="ECO:0000256" key="11">
    <source>
        <dbReference type="ARBA" id="ARBA00023157"/>
    </source>
</evidence>
<keyword evidence="5" id="KW-0732">Signal</keyword>
<evidence type="ECO:0000256" key="3">
    <source>
        <dbReference type="ARBA" id="ARBA00022670"/>
    </source>
</evidence>
<evidence type="ECO:0000256" key="1">
    <source>
        <dbReference type="ARBA" id="ARBA00004479"/>
    </source>
</evidence>
<keyword evidence="4 13" id="KW-0812">Transmembrane</keyword>
<keyword evidence="9 13" id="KW-0472">Membrane</keyword>
<dbReference type="InterPro" id="IPR009120">
    <property type="entry name" value="BACE1"/>
</dbReference>